<dbReference type="SMART" id="SM00382">
    <property type="entry name" value="AAA"/>
    <property type="match status" value="1"/>
</dbReference>
<dbReference type="InterPro" id="IPR027417">
    <property type="entry name" value="P-loop_NTPase"/>
</dbReference>
<dbReference type="RefSeq" id="WP_283371154.1">
    <property type="nucleotide sequence ID" value="NZ_JASHID010000016.1"/>
</dbReference>
<dbReference type="GO" id="GO:0005524">
    <property type="term" value="F:ATP binding"/>
    <property type="evidence" value="ECO:0007669"/>
    <property type="project" value="UniProtKB-KW"/>
</dbReference>
<dbReference type="CDD" id="cd19481">
    <property type="entry name" value="RecA-like_protease"/>
    <property type="match status" value="1"/>
</dbReference>
<dbReference type="Pfam" id="PF00004">
    <property type="entry name" value="AAA"/>
    <property type="match status" value="1"/>
</dbReference>
<dbReference type="PANTHER" id="PTHR23077">
    <property type="entry name" value="AAA-FAMILY ATPASE"/>
    <property type="match status" value="1"/>
</dbReference>
<dbReference type="SUPFAM" id="SSF52540">
    <property type="entry name" value="P-loop containing nucleoside triphosphate hydrolases"/>
    <property type="match status" value="1"/>
</dbReference>
<dbReference type="EMBL" id="JASHID010000016">
    <property type="protein sequence ID" value="MDI9866321.1"/>
    <property type="molecule type" value="Genomic_DNA"/>
</dbReference>
<dbReference type="Proteomes" id="UP001236569">
    <property type="component" value="Unassembled WGS sequence"/>
</dbReference>
<dbReference type="InterPro" id="IPR003959">
    <property type="entry name" value="ATPase_AAA_core"/>
</dbReference>
<protein>
    <submittedName>
        <fullName evidence="2">ATP-binding protein</fullName>
    </submittedName>
</protein>
<name>A0ABT6YT56_9BACT</name>
<feature type="domain" description="AAA+ ATPase" evidence="1">
    <location>
        <begin position="125"/>
        <end position="257"/>
    </location>
</feature>
<reference evidence="2 3" key="1">
    <citation type="submission" date="2023-05" db="EMBL/GenBank/DDBJ databases">
        <title>Novel species of genus Flectobacillus isolated from stream in China.</title>
        <authorList>
            <person name="Lu H."/>
        </authorList>
    </citation>
    <scope>NUCLEOTIDE SEQUENCE [LARGE SCALE GENOMIC DNA]</scope>
    <source>
        <strain evidence="2 3">DC10W</strain>
    </source>
</reference>
<dbReference type="PANTHER" id="PTHR23077:SF198">
    <property type="entry name" value="ATP-DEPENDENT ZINC METALLOPROTEASE FTSH"/>
    <property type="match status" value="1"/>
</dbReference>
<dbReference type="InterPro" id="IPR003593">
    <property type="entry name" value="AAA+_ATPase"/>
</dbReference>
<keyword evidence="2" id="KW-0547">Nucleotide-binding</keyword>
<evidence type="ECO:0000313" key="2">
    <source>
        <dbReference type="EMBL" id="MDI9866321.1"/>
    </source>
</evidence>
<gene>
    <name evidence="2" type="ORF">QM480_18420</name>
</gene>
<organism evidence="2 3">
    <name type="scientific">Flectobacillus longus</name>
    <dbReference type="NCBI Taxonomy" id="2984207"/>
    <lineage>
        <taxon>Bacteria</taxon>
        <taxon>Pseudomonadati</taxon>
        <taxon>Bacteroidota</taxon>
        <taxon>Cytophagia</taxon>
        <taxon>Cytophagales</taxon>
        <taxon>Flectobacillaceae</taxon>
        <taxon>Flectobacillus</taxon>
    </lineage>
</organism>
<sequence>MNKQLLTRLFRTIEGDSSDDLVKVAYSIIQNETELGHDRLAQQLKSILENNLSNYKHYKNELKRIIPEGISIPTDKRNQLPLASVIERDKLRHEMIFNCEIEEKISRIEKEFVAKERLAHFGLKPRQKILFYGSSGCGKSMSAERIAWNIGLPFLKVRFEAIISSYLGESANNLKILFDSLKTYPCVLLLDEFDFIAKSRTSSQEVGEMHRIVNILLNLLEEYDAPGLIIATTNLEGMIDKALFRRFDDVIEIPKPQAIEIKKILEQTLSAINISKNVSLQDISKKMIGFSAALTVKVAKDAAKLAVISGRREVETIDFEKSLNENQQYK</sequence>
<evidence type="ECO:0000313" key="3">
    <source>
        <dbReference type="Proteomes" id="UP001236569"/>
    </source>
</evidence>
<accession>A0ABT6YT56</accession>
<dbReference type="Gene3D" id="3.40.50.300">
    <property type="entry name" value="P-loop containing nucleotide triphosphate hydrolases"/>
    <property type="match status" value="1"/>
</dbReference>
<comment type="caution">
    <text evidence="2">The sequence shown here is derived from an EMBL/GenBank/DDBJ whole genome shotgun (WGS) entry which is preliminary data.</text>
</comment>
<proteinExistence type="predicted"/>
<dbReference type="InterPro" id="IPR050168">
    <property type="entry name" value="AAA_ATPase_domain"/>
</dbReference>
<evidence type="ECO:0000259" key="1">
    <source>
        <dbReference type="SMART" id="SM00382"/>
    </source>
</evidence>
<keyword evidence="2" id="KW-0067">ATP-binding</keyword>
<keyword evidence="3" id="KW-1185">Reference proteome</keyword>
<dbReference type="Gene3D" id="1.10.8.60">
    <property type="match status" value="1"/>
</dbReference>